<feature type="compositionally biased region" description="Basic and acidic residues" evidence="2">
    <location>
        <begin position="765"/>
        <end position="776"/>
    </location>
</feature>
<dbReference type="Gene3D" id="3.80.10.10">
    <property type="entry name" value="Ribonuclease Inhibitor"/>
    <property type="match status" value="1"/>
</dbReference>
<evidence type="ECO:0000256" key="1">
    <source>
        <dbReference type="SAM" id="Coils"/>
    </source>
</evidence>
<feature type="compositionally biased region" description="Basic and acidic residues" evidence="2">
    <location>
        <begin position="276"/>
        <end position="289"/>
    </location>
</feature>
<dbReference type="SUPFAM" id="SSF52047">
    <property type="entry name" value="RNI-like"/>
    <property type="match status" value="1"/>
</dbReference>
<dbReference type="Proteomes" id="UP000265618">
    <property type="component" value="Unassembled WGS sequence"/>
</dbReference>
<keyword evidence="4" id="KW-1185">Reference proteome</keyword>
<evidence type="ECO:0000256" key="2">
    <source>
        <dbReference type="SAM" id="MobiDB-lite"/>
    </source>
</evidence>
<evidence type="ECO:0000313" key="4">
    <source>
        <dbReference type="Proteomes" id="UP000265618"/>
    </source>
</evidence>
<feature type="compositionally biased region" description="Basic and acidic residues" evidence="2">
    <location>
        <begin position="737"/>
        <end position="751"/>
    </location>
</feature>
<gene>
    <name evidence="3" type="ORF">KIPB_003637</name>
</gene>
<feature type="region of interest" description="Disordered" evidence="2">
    <location>
        <begin position="668"/>
        <end position="690"/>
    </location>
</feature>
<feature type="region of interest" description="Disordered" evidence="2">
    <location>
        <begin position="719"/>
        <end position="776"/>
    </location>
</feature>
<feature type="region of interest" description="Disordered" evidence="2">
    <location>
        <begin position="404"/>
        <end position="464"/>
    </location>
</feature>
<feature type="compositionally biased region" description="Polar residues" evidence="2">
    <location>
        <begin position="726"/>
        <end position="736"/>
    </location>
</feature>
<feature type="coiled-coil region" evidence="1">
    <location>
        <begin position="506"/>
        <end position="535"/>
    </location>
</feature>
<dbReference type="AlphaFoldDB" id="A0A9K3CT80"/>
<organism evidence="3 4">
    <name type="scientific">Kipferlia bialata</name>
    <dbReference type="NCBI Taxonomy" id="797122"/>
    <lineage>
        <taxon>Eukaryota</taxon>
        <taxon>Metamonada</taxon>
        <taxon>Carpediemonas-like organisms</taxon>
        <taxon>Kipferlia</taxon>
    </lineage>
</organism>
<dbReference type="EMBL" id="BDIP01000712">
    <property type="protein sequence ID" value="GIQ82487.1"/>
    <property type="molecule type" value="Genomic_DNA"/>
</dbReference>
<feature type="region of interest" description="Disordered" evidence="2">
    <location>
        <begin position="266"/>
        <end position="292"/>
    </location>
</feature>
<feature type="compositionally biased region" description="Basic and acidic residues" evidence="2">
    <location>
        <begin position="404"/>
        <end position="419"/>
    </location>
</feature>
<feature type="compositionally biased region" description="Low complexity" evidence="2">
    <location>
        <begin position="439"/>
        <end position="453"/>
    </location>
</feature>
<comment type="caution">
    <text evidence="3">The sequence shown here is derived from an EMBL/GenBank/DDBJ whole genome shotgun (WGS) entry which is preliminary data.</text>
</comment>
<keyword evidence="1" id="KW-0175">Coiled coil</keyword>
<dbReference type="InterPro" id="IPR032675">
    <property type="entry name" value="LRR_dom_sf"/>
</dbReference>
<name>A0A9K3CT80_9EUKA</name>
<evidence type="ECO:0000313" key="3">
    <source>
        <dbReference type="EMBL" id="GIQ82487.1"/>
    </source>
</evidence>
<sequence>MHREMRGLEDYYKDACHTLGFPVRQHIQTSLAEGAPTIVLRPPLSAEVESRGVRQSHGERDSVSGEVQRRQQEASDDLRALSLSLSLMCEDTEGIGRHYVHETLERLDLDYCRLSASALSHLTRTLMQGRIALSSLSLVNCGLEDTHMAILSVYLPLASLGRLSLARTVAGVPCNALPIPSALSAKSKAFSSTLFGLARTVFSECKRSKALSATLTPVSVRDSHLAQSLSRSLSLSQTSEDRERERETGVVGPSLLPILAALSPALSPTGHPTETFTERERERERERVGPPRGLRHLDISGYTLSDADVCLLRDILCHHGCSLESVSVSLWGRHRERDTENKREGKREGEEDSLTVRKRCVRDILHCMERRGRERDRGFGCLRTLRLGFCEICIVESDEERREREVERERESYVEDMRQDPLQIGSLSLSTGDPRDARSLSLSLSNGSFSQSRSQREREREAANMYSSTILSPSTQRGGEREALGEVEGGSPLIRVLRAQGRFDRARDARARIEAAVRERELEEERQIERELQRRRSVRATIETIRTLNIRHSSPMYTGRVSNDHSMMRHTYTGGYPVGASTGGSMSSSGGSLSHSHYRGMEREMGREEDFALSHTYPERQRERERETHEEADGGAVPHGVVKVLRDSICGLSVSDLRGVGEREGVVQDRERALRRSKSPPVPVMPRVPDYTMEREGTGYASEREETGTGYADETLSSAHHEVSPLQEQHAGTQGENQDREGEMERERGTSEVEEEAPANPVETMVRDRQTQRERERMDTADLLVLMQDMVWEAEGWEAGLNA</sequence>
<feature type="region of interest" description="Disordered" evidence="2">
    <location>
        <begin position="49"/>
        <end position="73"/>
    </location>
</feature>
<protein>
    <submittedName>
        <fullName evidence="3">Uncharacterized protein</fullName>
    </submittedName>
</protein>
<proteinExistence type="predicted"/>
<accession>A0A9K3CT80</accession>
<reference evidence="3 4" key="1">
    <citation type="journal article" date="2018" name="PLoS ONE">
        <title>The draft genome of Kipferlia bialata reveals reductive genome evolution in fornicate parasites.</title>
        <authorList>
            <person name="Tanifuji G."/>
            <person name="Takabayashi S."/>
            <person name="Kume K."/>
            <person name="Takagi M."/>
            <person name="Nakayama T."/>
            <person name="Kamikawa R."/>
            <person name="Inagaki Y."/>
            <person name="Hashimoto T."/>
        </authorList>
    </citation>
    <scope>NUCLEOTIDE SEQUENCE [LARGE SCALE GENOMIC DNA]</scope>
    <source>
        <strain evidence="3">NY0173</strain>
    </source>
</reference>